<comment type="caution">
    <text evidence="2">The sequence shown here is derived from an EMBL/GenBank/DDBJ whole genome shotgun (WGS) entry which is preliminary data.</text>
</comment>
<dbReference type="AlphaFoldDB" id="A0A317X2N7"/>
<dbReference type="VEuPathDB" id="FungiDB:BO70DRAFT_307080"/>
<dbReference type="GeneID" id="37062299"/>
<dbReference type="STRING" id="1448321.A0A317X2N7"/>
<keyword evidence="3" id="KW-1185">Reference proteome</keyword>
<evidence type="ECO:0000313" key="3">
    <source>
        <dbReference type="Proteomes" id="UP000247233"/>
    </source>
</evidence>
<reference evidence="2 3" key="1">
    <citation type="submission" date="2016-12" db="EMBL/GenBank/DDBJ databases">
        <title>The genomes of Aspergillus section Nigri reveals drivers in fungal speciation.</title>
        <authorList>
            <consortium name="DOE Joint Genome Institute"/>
            <person name="Vesth T.C."/>
            <person name="Nybo J."/>
            <person name="Theobald S."/>
            <person name="Brandl J."/>
            <person name="Frisvad J.C."/>
            <person name="Nielsen K.F."/>
            <person name="Lyhne E.K."/>
            <person name="Kogle M.E."/>
            <person name="Kuo A."/>
            <person name="Riley R."/>
            <person name="Clum A."/>
            <person name="Nolan M."/>
            <person name="Lipzen A."/>
            <person name="Salamov A."/>
            <person name="Henrissat B."/>
            <person name="Wiebenga A."/>
            <person name="De Vries R.P."/>
            <person name="Grigoriev I.V."/>
            <person name="Mortensen U.H."/>
            <person name="Andersen M.R."/>
            <person name="Baker S.E."/>
        </authorList>
    </citation>
    <scope>NUCLEOTIDE SEQUENCE [LARGE SCALE GENOMIC DNA]</scope>
    <source>
        <strain evidence="2 3">CBS 117.55</strain>
    </source>
</reference>
<dbReference type="SUPFAM" id="SSF50494">
    <property type="entry name" value="Trypsin-like serine proteases"/>
    <property type="match status" value="1"/>
</dbReference>
<dbReference type="RefSeq" id="XP_025403253.1">
    <property type="nucleotide sequence ID" value="XM_025540062.1"/>
</dbReference>
<evidence type="ECO:0000256" key="1">
    <source>
        <dbReference type="SAM" id="MobiDB-lite"/>
    </source>
</evidence>
<evidence type="ECO:0000313" key="2">
    <source>
        <dbReference type="EMBL" id="PWY90810.1"/>
    </source>
</evidence>
<name>A0A317X2N7_9EURO</name>
<dbReference type="EMBL" id="MSFL01000002">
    <property type="protein sequence ID" value="PWY90810.1"/>
    <property type="molecule type" value="Genomic_DNA"/>
</dbReference>
<dbReference type="InterPro" id="IPR009003">
    <property type="entry name" value="Peptidase_S1_PA"/>
</dbReference>
<feature type="region of interest" description="Disordered" evidence="1">
    <location>
        <begin position="28"/>
        <end position="55"/>
    </location>
</feature>
<proteinExistence type="predicted"/>
<gene>
    <name evidence="2" type="ORF">BO70DRAFT_307080</name>
</gene>
<protein>
    <submittedName>
        <fullName evidence="2">Uncharacterized protein</fullName>
    </submittedName>
</protein>
<dbReference type="OrthoDB" id="5424209at2759"/>
<accession>A0A317X2N7</accession>
<dbReference type="Proteomes" id="UP000247233">
    <property type="component" value="Unassembled WGS sequence"/>
</dbReference>
<organism evidence="2 3">
    <name type="scientific">Aspergillus heteromorphus CBS 117.55</name>
    <dbReference type="NCBI Taxonomy" id="1448321"/>
    <lineage>
        <taxon>Eukaryota</taxon>
        <taxon>Fungi</taxon>
        <taxon>Dikarya</taxon>
        <taxon>Ascomycota</taxon>
        <taxon>Pezizomycotina</taxon>
        <taxon>Eurotiomycetes</taxon>
        <taxon>Eurotiomycetidae</taxon>
        <taxon>Eurotiales</taxon>
        <taxon>Aspergillaceae</taxon>
        <taxon>Aspergillus</taxon>
        <taxon>Aspergillus subgen. Circumdati</taxon>
    </lineage>
</organism>
<sequence>MALVANPLVFPITSGEISYVSGQVQLQSPGFQTGHGTGSETRSRRSNRSSSDEAPVRSWDGFLEEDLRAGGPDLPDLPCEKLPIPDTHSQYERLTGSARVRLCEDILKICRQYDLDILEVDFCGRRCTFMPTKIPNLTVLLLTRRKPHSAGEWIKAARAVRGLLHQKGIENINVEIIDRALLRPLQLSPCTPKDDIYSKWSVVRDEIIHAIRLKDIRYISCCRAGCSENIDDCPVTVLLGVNPKIQEWKVTRERVVTILDKHALTGVGVLIRKDSITRSVESYEGPAMENFLEGAPANMGFSLAPGRMQASRGTLGGWVELQNPRSGQWIPFALTCTHCVLPVGRHKSVEEEKVLHTWEKQGVPFGDSTAGKMLTVDSPSRDEITTLLDAWKGQIQSLEDDPLYKRVQAAHEKEDFVIPRDQAQWESNRRVLDILKPKRDGVKLFFQKQGYLLGSVMAASGLVERPLASVLRMDPKASPSTLDWALVRVRENRHPGENTIPPDAKQKFQVVFDKLTGFKHGGDIKANSVLMKVGHASGATAGFYNKLLTAMIATRIVDGKETPMVTHEHSIYPSVTKGKRSVIEHGDSGSFVFDHSGAVVGMAWGGNAYEDTGYFTEISDLIEDIKNQTGIREIRLLGGSY</sequence>